<keyword evidence="3" id="KW-0479">Metal-binding</keyword>
<evidence type="ECO:0000256" key="2">
    <source>
        <dbReference type="ARBA" id="ARBA00022691"/>
    </source>
</evidence>
<dbReference type="Pfam" id="PF04055">
    <property type="entry name" value="Radical_SAM"/>
    <property type="match status" value="1"/>
</dbReference>
<reference evidence="8 9" key="1">
    <citation type="submission" date="2018-11" db="EMBL/GenBank/DDBJ databases">
        <title>Flavobacterium sp. nov., YIM 102796 draft genome.</title>
        <authorList>
            <person name="Li G."/>
            <person name="Jiang Y."/>
        </authorList>
    </citation>
    <scope>NUCLEOTIDE SEQUENCE [LARGE SCALE GENOMIC DNA]</scope>
    <source>
        <strain evidence="8 9">YIM 102796</strain>
    </source>
</reference>
<dbReference type="InterPro" id="IPR051198">
    <property type="entry name" value="BchE-like"/>
</dbReference>
<dbReference type="RefSeq" id="WP_124898760.1">
    <property type="nucleotide sequence ID" value="NZ_RQTJ01000007.1"/>
</dbReference>
<comment type="cofactor">
    <cofactor evidence="1">
        <name>[4Fe-4S] cluster</name>
        <dbReference type="ChEBI" id="CHEBI:49883"/>
    </cofactor>
</comment>
<gene>
    <name evidence="8" type="ORF">EG242_04730</name>
</gene>
<dbReference type="GO" id="GO:0046872">
    <property type="term" value="F:metal ion binding"/>
    <property type="evidence" value="ECO:0007669"/>
    <property type="project" value="UniProtKB-KW"/>
</dbReference>
<evidence type="ECO:0000256" key="1">
    <source>
        <dbReference type="ARBA" id="ARBA00001966"/>
    </source>
</evidence>
<sequence>METQILLITPPFTQLNTPYPGTVYLKGFLNTKNTSSYQADLGIEVILQLFSKKGLQDLFSFIEQNQGDLGENARRIVALKDDYIQSVDAVISFLQGKNPTLANAIVHDDYLPQASRFSQLDELDWAFGSMGFQDKAKHYATLYLEDLSDLIIETVDENFGFSRYAERLGRSANSFDELYQKLHEEPTYIDQITLQLLERLIQKTNPKIVGFSVPFPGNLYSAFRSAQYIKQQHPHIKIVMGGGFPNTELRSVSDVRVFEFFDFINLDDGEAPTEQLIKFVNNEIDQSELKRTFLLENNEVKYINNPFIKDYKQNEVGCPDYTDIDLNQYISVIEVVNPMHRLWSDGRWNKLTMAHGCYWGKCTFCDISLDYIKVYEPIAAKEIVDRMEQLIASTGTSGFHFVDEAAPPALMREVAIEIIKRKLTVSWWTNIRFEKSFTLDLCRLLKASGCIAVSGGLEVASDRLLQLIDKGVTVEQVARVNRNFTEAGIMVHAYLMYGFPTQTAQETIDSLEMVRQMFEVGIMQSGFWHQFAMTAHSPVGLNPEAFNVINHSTNLGTFANNDMVHEDKSGANHDKFSFGLKKSLFNYMHGLCFDFPLQEWFDFKIPRTKVAPDYIVSVLENEAFPIFKSNQKVVWLGTKPMLEHFTKSKKGRMFEKARISVHSKNDLLQVEVDKEAGEWFVQFYNDLKVSPKGTLSFQQMKTSFEEQTNEDFEPFIFSKQGEQLRDFGLLIV</sequence>
<dbReference type="PROSITE" id="PS51918">
    <property type="entry name" value="RADICAL_SAM"/>
    <property type="match status" value="1"/>
</dbReference>
<comment type="caution">
    <text evidence="8">The sequence shown here is derived from an EMBL/GenBank/DDBJ whole genome shotgun (WGS) entry which is preliminary data.</text>
</comment>
<keyword evidence="2" id="KW-0949">S-adenosyl-L-methionine</keyword>
<dbReference type="SUPFAM" id="SSF102114">
    <property type="entry name" value="Radical SAM enzymes"/>
    <property type="match status" value="1"/>
</dbReference>
<evidence type="ECO:0000256" key="3">
    <source>
        <dbReference type="ARBA" id="ARBA00022723"/>
    </source>
</evidence>
<dbReference type="Gene3D" id="3.20.20.70">
    <property type="entry name" value="Aldolase class I"/>
    <property type="match status" value="1"/>
</dbReference>
<dbReference type="GO" id="GO:0003824">
    <property type="term" value="F:catalytic activity"/>
    <property type="evidence" value="ECO:0007669"/>
    <property type="project" value="InterPro"/>
</dbReference>
<evidence type="ECO:0000259" key="7">
    <source>
        <dbReference type="PROSITE" id="PS51918"/>
    </source>
</evidence>
<evidence type="ECO:0000256" key="4">
    <source>
        <dbReference type="ARBA" id="ARBA00023004"/>
    </source>
</evidence>
<dbReference type="InterPro" id="IPR013785">
    <property type="entry name" value="Aldolase_TIM"/>
</dbReference>
<dbReference type="SFLD" id="SFLDG01082">
    <property type="entry name" value="B12-binding_domain_containing"/>
    <property type="match status" value="1"/>
</dbReference>
<dbReference type="SMART" id="SM00729">
    <property type="entry name" value="Elp3"/>
    <property type="match status" value="1"/>
</dbReference>
<dbReference type="Gene3D" id="3.40.50.280">
    <property type="entry name" value="Cobalamin-binding domain"/>
    <property type="match status" value="1"/>
</dbReference>
<dbReference type="SFLD" id="SFLDS00029">
    <property type="entry name" value="Radical_SAM"/>
    <property type="match status" value="1"/>
</dbReference>
<protein>
    <submittedName>
        <fullName evidence="8">Radical SAM protein</fullName>
    </submittedName>
</protein>
<keyword evidence="4" id="KW-0408">Iron</keyword>
<feature type="domain" description="B12-binding" evidence="6">
    <location>
        <begin position="147"/>
        <end position="287"/>
    </location>
</feature>
<keyword evidence="5" id="KW-0411">Iron-sulfur</keyword>
<evidence type="ECO:0000313" key="8">
    <source>
        <dbReference type="EMBL" id="RRA95746.1"/>
    </source>
</evidence>
<feature type="domain" description="Radical SAM core" evidence="7">
    <location>
        <begin position="343"/>
        <end position="586"/>
    </location>
</feature>
<dbReference type="Proteomes" id="UP000268372">
    <property type="component" value="Unassembled WGS sequence"/>
</dbReference>
<dbReference type="PANTHER" id="PTHR43409">
    <property type="entry name" value="ANAEROBIC MAGNESIUM-PROTOPORPHYRIN IX MONOMETHYL ESTER CYCLASE-RELATED"/>
    <property type="match status" value="1"/>
</dbReference>
<evidence type="ECO:0000256" key="5">
    <source>
        <dbReference type="ARBA" id="ARBA00023014"/>
    </source>
</evidence>
<dbReference type="InterPro" id="IPR006638">
    <property type="entry name" value="Elp3/MiaA/NifB-like_rSAM"/>
</dbReference>
<accession>A0A3P1B3P4</accession>
<dbReference type="InterPro" id="IPR058240">
    <property type="entry name" value="rSAM_sf"/>
</dbReference>
<dbReference type="InterPro" id="IPR006158">
    <property type="entry name" value="Cobalamin-bd"/>
</dbReference>
<organism evidence="8 9">
    <name type="scientific">Paenimyroides viscosum</name>
    <dbReference type="NCBI Taxonomy" id="2488729"/>
    <lineage>
        <taxon>Bacteria</taxon>
        <taxon>Pseudomonadati</taxon>
        <taxon>Bacteroidota</taxon>
        <taxon>Flavobacteriia</taxon>
        <taxon>Flavobacteriales</taxon>
        <taxon>Flavobacteriaceae</taxon>
        <taxon>Paenimyroides</taxon>
    </lineage>
</organism>
<dbReference type="GO" id="GO:0051536">
    <property type="term" value="F:iron-sulfur cluster binding"/>
    <property type="evidence" value="ECO:0007669"/>
    <property type="project" value="UniProtKB-KW"/>
</dbReference>
<proteinExistence type="predicted"/>
<dbReference type="EMBL" id="RQTJ01000007">
    <property type="protein sequence ID" value="RRA95746.1"/>
    <property type="molecule type" value="Genomic_DNA"/>
</dbReference>
<name>A0A3P1B3P4_9FLAO</name>
<dbReference type="OrthoDB" id="9801424at2"/>
<keyword evidence="9" id="KW-1185">Reference proteome</keyword>
<dbReference type="GO" id="GO:0031419">
    <property type="term" value="F:cobalamin binding"/>
    <property type="evidence" value="ECO:0007669"/>
    <property type="project" value="InterPro"/>
</dbReference>
<dbReference type="InterPro" id="IPR007197">
    <property type="entry name" value="rSAM"/>
</dbReference>
<evidence type="ECO:0000259" key="6">
    <source>
        <dbReference type="PROSITE" id="PS51332"/>
    </source>
</evidence>
<dbReference type="PROSITE" id="PS51332">
    <property type="entry name" value="B12_BINDING"/>
    <property type="match status" value="1"/>
</dbReference>
<evidence type="ECO:0000313" key="9">
    <source>
        <dbReference type="Proteomes" id="UP000268372"/>
    </source>
</evidence>
<dbReference type="AlphaFoldDB" id="A0A3P1B3P4"/>